<evidence type="ECO:0000313" key="2">
    <source>
        <dbReference type="Proteomes" id="UP001519363"/>
    </source>
</evidence>
<dbReference type="Proteomes" id="UP001519363">
    <property type="component" value="Unassembled WGS sequence"/>
</dbReference>
<name>A0ABS5ALB0_9PSEU</name>
<evidence type="ECO:0000313" key="1">
    <source>
        <dbReference type="EMBL" id="MBP2476455.1"/>
    </source>
</evidence>
<dbReference type="Gene3D" id="3.20.20.20">
    <property type="entry name" value="Dihydropteroate synthase-like"/>
    <property type="match status" value="1"/>
</dbReference>
<accession>A0ABS5ALB0</accession>
<dbReference type="EMBL" id="JAGIOO010000001">
    <property type="protein sequence ID" value="MBP2476455.1"/>
    <property type="molecule type" value="Genomic_DNA"/>
</dbReference>
<proteinExistence type="predicted"/>
<gene>
    <name evidence="1" type="ORF">JOF53_005327</name>
</gene>
<dbReference type="RefSeq" id="WP_086783114.1">
    <property type="nucleotide sequence ID" value="NZ_JAGIOO010000001.1"/>
</dbReference>
<keyword evidence="1" id="KW-0808">Transferase</keyword>
<dbReference type="SUPFAM" id="SSF51717">
    <property type="entry name" value="Dihydropteroate synthetase-like"/>
    <property type="match status" value="1"/>
</dbReference>
<sequence>MEPLRIGTRAVPVHDRALVLAVAGQTVADVERALAEGADLVDLGTAEPAFAAEVRARFPALVLAATPGDLPGLCAAGVDLLFTADPVPPGAVAVGEVFADTPPGADLLARLAEPSVLPRLMSLPGKDFGDDSLAVVALAAARGVRVFRVHEVRRVKQVVEMAASINGTRPPAAVIRALT</sequence>
<organism evidence="1 2">
    <name type="scientific">Crossiella equi</name>
    <dbReference type="NCBI Taxonomy" id="130796"/>
    <lineage>
        <taxon>Bacteria</taxon>
        <taxon>Bacillati</taxon>
        <taxon>Actinomycetota</taxon>
        <taxon>Actinomycetes</taxon>
        <taxon>Pseudonocardiales</taxon>
        <taxon>Pseudonocardiaceae</taxon>
        <taxon>Crossiella</taxon>
    </lineage>
</organism>
<keyword evidence="2" id="KW-1185">Reference proteome</keyword>
<dbReference type="InterPro" id="IPR011005">
    <property type="entry name" value="Dihydropteroate_synth-like_sf"/>
</dbReference>
<reference evidence="1 2" key="1">
    <citation type="submission" date="2021-03" db="EMBL/GenBank/DDBJ databases">
        <title>Sequencing the genomes of 1000 actinobacteria strains.</title>
        <authorList>
            <person name="Klenk H.-P."/>
        </authorList>
    </citation>
    <scope>NUCLEOTIDE SEQUENCE [LARGE SCALE GENOMIC DNA]</scope>
    <source>
        <strain evidence="1 2">DSM 44580</strain>
    </source>
</reference>
<dbReference type="EC" id="2.5.1.15" evidence="1"/>
<comment type="caution">
    <text evidence="1">The sequence shown here is derived from an EMBL/GenBank/DDBJ whole genome shotgun (WGS) entry which is preliminary data.</text>
</comment>
<dbReference type="GO" id="GO:0004156">
    <property type="term" value="F:dihydropteroate synthase activity"/>
    <property type="evidence" value="ECO:0007669"/>
    <property type="project" value="UniProtKB-EC"/>
</dbReference>
<protein>
    <submittedName>
        <fullName evidence="1">Dihydropteroate synthase</fullName>
        <ecNumber evidence="1">2.5.1.15</ecNumber>
    </submittedName>
</protein>